<sequence length="2108" mass="236278">MRMKAKRIISLFLAVAIIATSIGYGPPAVGAQYMPYIELEEDASIATPSEAVRPDNKATSSEAVRPDNKATPSGAVRRDNKATPSGAVPSEEKEAPSEAEKKFVRVEPEEIPEYYNKTSQSGKYFWKFEDRYGNEQYRNYGFVQGEAEFPLWYESDSKGMVEVHSVSINLDEEFYDLAPYIYESIPPTDSNWSNLSFQVWNDTKTILKYGKKSHSFKNWDLSNYDIWMIEETETGETGYYFYGRIKNQSRNETGAEWYRADTDGNVLSKIRQFRMSLYSTFTQITVSYRNTYPNNPQPPDGKTYDEYFVDSKQNYNEQGAWESDQNNKVYTVKSNSYGGYTFLGWGDSTQYYGTSSHGNYIGFDAYSNPQKYEYYSYGGRFIRPGTSGTYNSFTDLSLSGLWIPNGYSYLIFVDKIDDVGSYGYSYKNGYQERVYALFQEDTIWMRHIVVRNAGEKLNLEYYSRNLSKDGYQFDGWIDDNGTKYGAADDFTFGPGENRLYPCWAPNSNTVTFKDWDGTVLSEQTVPSGSSAAAPEVLPREGYRFTGWDNAFDKITSSLVVTATYEKVFNITFHGNTGSIYGQPSYHAVLSGEKQLGTWSDWTSFESSVIKTGYTLTGWNTDPDGKGTAYTGYSIPSSDLELYAQWKQNLYTLFMYRNLDGTDTSYTTNTVGYGEPLGEVLYLAPQKGKKVVRWNTSANGAGEDIASATLMGEASIKAYAQWGYFDSKLLFDYEDFPSDGWTKELSFNSSLSGDKVGKLPQYPKTADVMKSFKKPGYYNVGWYEYDLTSVDSTAWWADKEEIPVFIKWVPKSVYVNAYLNRTPTDAMVFQNHGMDSYGQTMKNIPNATSYAPTGKVFAYWSTIRDGSGEHIDFTQPLSPYDDGNSNSIIIYAYAQYANQQSTITFKDADGTVLASPKVKYGDPIPYPAVIPPAGYQFKGWDKDLGAVSNVLADTVITAQYETEIYSLTLQSNGGTYKDSGDTVKIFDFPANMEADGSVNAAMNTAKGQLENQFHIFKGWYTLPVGGIKIDAIDRLAEDRTLYAQWDRAVSEVIYKDWDGTIIDCQEVAVGGNATPPVNPNRTGYTFTGWDKESTNIQADTTITAEYSKNSYKLTLDGNGGTLNGKDTREQQLAYGDSFDQILTEGGAEASQKYYTFAGWYTDKTRGSKYPGSGNTMPASNVTVYAHWTRTSNEVIYKDWDGTIIKRQDVAVGGNATPPSDPARPGYTFTGWDKPSTNIQADTTITAEYSKNSYKLTLDGNGGTLNGKDTREQQLAYGDSFDQILTEGGTEASQKYYTFAGWYTDKTGGSKYPGSGNTMPASNVTVYARWTRSSNEVVYKDWDGTIIDRQEVAIGGNATSPADPARPGYTFTGWDKPSTNIQADTTITAEYSKNSYKLTLDGNGGTLNGKDTREHQLVYGDSFDQILTEGGTEASQKYYTFAGWYTDKTGGSKYPGSGNTMPASNVTVYAHWTRTSNEVIYQDWDGTIIKRQEVAIGGNAAPPADPARPGYTFSGWDKPSTNIQTHTTITAQYSKNSYQLILDGNGGSLEGEDTREQTLFYGDSIDQILTDWAGKVRWKYYTFDGWYTEKAGGSKYPGSGNTMPASNVTVYAHWTRSSNEVIYKDWDGTIIKRQDVAIGRNAIPPTDPARPGYTFTGWDKESTNIQANTTITAQYSKNSYKLTLDGNGGSMEGSKGKEWTVTYKDSFDQILTDGKKEVSLPGYTFDGWYTSPTGGDKYTYSGNQMPASDITVYAHWKEKSYTVNFDPDHEKWKGGLIQRIYTFGTELGSLPAPEIYGWEFLGWWTGRNGTGERITENTKTGTQDLTYYGNWKILQCFIHFDKNLSAIEKNPEDKIVTYGEVVGDLPVINAEGYTFLGWHTDPTGGEKAIETTPAPLGETTYYAHWDIVQKPTEPKPTEPQPSKPESRGKEEIIAVPAPPSIDSKAKPNVPDTGGNFIVNPDNLYDVTYTKPDGTAARDEWVGDGMDWYHVDEDGKLSYDWYLEGEKTWYKLNREPGDKFGAALIGWNYESMDDKRYFFAPSTTEMLTGWQKIDNKWYYFTKQNEAQTYYGSNRSGWHYDPTKPGKPYGSMYRNEMTPDGYLVDENGVWVN</sequence>
<dbReference type="InterPro" id="IPR042229">
    <property type="entry name" value="Listeria/Bacterioides_rpt_sf"/>
</dbReference>
<dbReference type="RefSeq" id="WP_013271153.1">
    <property type="nucleotide sequence ID" value="NC_014376.1"/>
</dbReference>
<evidence type="ECO:0000256" key="2">
    <source>
        <dbReference type="ARBA" id="ARBA00022737"/>
    </source>
</evidence>
<dbReference type="Pfam" id="PF01473">
    <property type="entry name" value="Choline_bind_1"/>
    <property type="match status" value="1"/>
</dbReference>
<evidence type="ECO:0000313" key="6">
    <source>
        <dbReference type="EMBL" id="ADL03055.1"/>
    </source>
</evidence>
<evidence type="ECO:0000259" key="5">
    <source>
        <dbReference type="Pfam" id="PF18998"/>
    </source>
</evidence>
<proteinExistence type="predicted"/>
<keyword evidence="2" id="KW-0677">Repeat</keyword>
<name>D9R3U2_LACSW</name>
<reference evidence="6" key="1">
    <citation type="submission" date="2010-07" db="EMBL/GenBank/DDBJ databases">
        <title>Complete sequence of Clostridium saccharolyticum WM1.</title>
        <authorList>
            <consortium name="US DOE Joint Genome Institute"/>
            <person name="Lucas S."/>
            <person name="Copeland A."/>
            <person name="Lapidus A."/>
            <person name="Cheng J.-F."/>
            <person name="Bruce D."/>
            <person name="Goodwin L."/>
            <person name="Pitluck S."/>
            <person name="Chertkov O."/>
            <person name="Detter J.C."/>
            <person name="Han C."/>
            <person name="Tapia R."/>
            <person name="Land M."/>
            <person name="Hauser L."/>
            <person name="Chang Y.-J."/>
            <person name="Jeffries C."/>
            <person name="Kyrpides N."/>
            <person name="Ivanova N."/>
            <person name="Mikhailova N."/>
            <person name="Mouttaki H."/>
            <person name="Lin L."/>
            <person name="Zhou J."/>
            <person name="Hemme C.L."/>
            <person name="Woyke T."/>
        </authorList>
    </citation>
    <scope>NUCLEOTIDE SEQUENCE [LARGE SCALE GENOMIC DNA]</scope>
    <source>
        <strain evidence="6">WM1</strain>
    </source>
</reference>
<dbReference type="SUPFAM" id="SSF69360">
    <property type="entry name" value="Cell wall binding repeat"/>
    <property type="match status" value="1"/>
</dbReference>
<dbReference type="Gene3D" id="2.10.270.10">
    <property type="entry name" value="Cholin Binding"/>
    <property type="match status" value="1"/>
</dbReference>
<dbReference type="PROSITE" id="PS51170">
    <property type="entry name" value="CW"/>
    <property type="match status" value="1"/>
</dbReference>
<dbReference type="NCBIfam" id="TIGR02543">
    <property type="entry name" value="List_Bact_rpt"/>
    <property type="match status" value="8"/>
</dbReference>
<evidence type="ECO:0000256" key="1">
    <source>
        <dbReference type="ARBA" id="ARBA00004196"/>
    </source>
</evidence>
<feature type="compositionally biased region" description="Basic and acidic residues" evidence="4">
    <location>
        <begin position="90"/>
        <end position="103"/>
    </location>
</feature>
<organism evidence="6 7">
    <name type="scientific">Lacrimispora saccharolytica (strain ATCC 35040 / DSM 2544 / NRCC 2533 / WM1)</name>
    <name type="common">Clostridium saccharolyticum</name>
    <dbReference type="NCBI Taxonomy" id="610130"/>
    <lineage>
        <taxon>Bacteria</taxon>
        <taxon>Bacillati</taxon>
        <taxon>Bacillota</taxon>
        <taxon>Clostridia</taxon>
        <taxon>Lachnospirales</taxon>
        <taxon>Lachnospiraceae</taxon>
        <taxon>Lacrimispora</taxon>
    </lineage>
</organism>
<dbReference type="Gene3D" id="2.60.40.4270">
    <property type="entry name" value="Listeria-Bacteroides repeat domain"/>
    <property type="match status" value="14"/>
</dbReference>
<dbReference type="Pfam" id="PF18998">
    <property type="entry name" value="Flg_new_2"/>
    <property type="match status" value="1"/>
</dbReference>
<protein>
    <submittedName>
        <fullName evidence="6">Cell wall/surface repeat protein</fullName>
    </submittedName>
</protein>
<dbReference type="PaxDb" id="610130-Closa_0418"/>
<evidence type="ECO:0000256" key="3">
    <source>
        <dbReference type="PROSITE-ProRule" id="PRU00591"/>
    </source>
</evidence>
<dbReference type="KEGG" id="csh:Closa_0418"/>
<dbReference type="InterPro" id="IPR013378">
    <property type="entry name" value="InlB-like_B-rpt"/>
</dbReference>
<dbReference type="EMBL" id="CP002109">
    <property type="protein sequence ID" value="ADL03055.1"/>
    <property type="molecule type" value="Genomic_DNA"/>
</dbReference>
<dbReference type="eggNOG" id="COG3209">
    <property type="taxonomic scope" value="Bacteria"/>
</dbReference>
<dbReference type="Pfam" id="PF09479">
    <property type="entry name" value="Flg_new"/>
    <property type="match status" value="15"/>
</dbReference>
<dbReference type="InterPro" id="IPR044060">
    <property type="entry name" value="Bacterial_rp_domain"/>
</dbReference>
<comment type="subcellular location">
    <subcellularLocation>
        <location evidence="1">Cell envelope</location>
    </subcellularLocation>
</comment>
<feature type="repeat" description="Cell wall-binding" evidence="3">
    <location>
        <begin position="2044"/>
        <end position="2063"/>
    </location>
</feature>
<evidence type="ECO:0000256" key="4">
    <source>
        <dbReference type="SAM" id="MobiDB-lite"/>
    </source>
</evidence>
<dbReference type="OrthoDB" id="2053604at2"/>
<feature type="region of interest" description="Disordered" evidence="4">
    <location>
        <begin position="1909"/>
        <end position="1928"/>
    </location>
</feature>
<dbReference type="STRING" id="610130.Closa_0418"/>
<accession>D9R3U2</accession>
<feature type="region of interest" description="Disordered" evidence="4">
    <location>
        <begin position="47"/>
        <end position="103"/>
    </location>
</feature>
<gene>
    <name evidence="6" type="ordered locus">Closa_0418</name>
</gene>
<feature type="domain" description="Bacterial repeat" evidence="5">
    <location>
        <begin position="903"/>
        <end position="961"/>
    </location>
</feature>
<feature type="region of interest" description="Disordered" evidence="4">
    <location>
        <begin position="1210"/>
        <end position="1231"/>
    </location>
</feature>
<evidence type="ECO:0000313" key="7">
    <source>
        <dbReference type="Proteomes" id="UP000001662"/>
    </source>
</evidence>
<dbReference type="InterPro" id="IPR018337">
    <property type="entry name" value="Cell_wall/Cho-bd_repeat"/>
</dbReference>
<dbReference type="GO" id="GO:0030313">
    <property type="term" value="C:cell envelope"/>
    <property type="evidence" value="ECO:0007669"/>
    <property type="project" value="UniProtKB-SubCell"/>
</dbReference>
<dbReference type="HOGENOM" id="CLU_232289_0_0_9"/>
<keyword evidence="7" id="KW-1185">Reference proteome</keyword>
<dbReference type="Proteomes" id="UP000001662">
    <property type="component" value="Chromosome"/>
</dbReference>